<evidence type="ECO:0000313" key="3">
    <source>
        <dbReference type="Proteomes" id="UP000287651"/>
    </source>
</evidence>
<dbReference type="AlphaFoldDB" id="A0A426YA68"/>
<evidence type="ECO:0000256" key="1">
    <source>
        <dbReference type="SAM" id="MobiDB-lite"/>
    </source>
</evidence>
<dbReference type="Proteomes" id="UP000287651">
    <property type="component" value="Unassembled WGS sequence"/>
</dbReference>
<organism evidence="2 3">
    <name type="scientific">Ensete ventricosum</name>
    <name type="common">Abyssinian banana</name>
    <name type="synonym">Musa ensete</name>
    <dbReference type="NCBI Taxonomy" id="4639"/>
    <lineage>
        <taxon>Eukaryota</taxon>
        <taxon>Viridiplantae</taxon>
        <taxon>Streptophyta</taxon>
        <taxon>Embryophyta</taxon>
        <taxon>Tracheophyta</taxon>
        <taxon>Spermatophyta</taxon>
        <taxon>Magnoliopsida</taxon>
        <taxon>Liliopsida</taxon>
        <taxon>Zingiberales</taxon>
        <taxon>Musaceae</taxon>
        <taxon>Ensete</taxon>
    </lineage>
</organism>
<sequence length="162" mass="17784">MNAQTGPKDQEPADGQRNHEREGREMETPSTDHNEKKKKGISCGGEEGRATNRFKSRGLLEICIHRGSDSGEAGDVLRLLSLGCCTAVTRRETVALHDSDNNPALTPSHHRSNRLPNQKNHSILCGLYSSNTLLDYFLRGSDRDTCTGYVGSDTTALSSPWD</sequence>
<gene>
    <name evidence="2" type="ORF">B296_00027808</name>
</gene>
<reference evidence="2 3" key="1">
    <citation type="journal article" date="2014" name="Agronomy (Basel)">
        <title>A Draft Genome Sequence for Ensete ventricosum, the Drought-Tolerant Tree Against Hunger.</title>
        <authorList>
            <person name="Harrison J."/>
            <person name="Moore K.A."/>
            <person name="Paszkiewicz K."/>
            <person name="Jones T."/>
            <person name="Grant M."/>
            <person name="Ambacheew D."/>
            <person name="Muzemil S."/>
            <person name="Studholme D.J."/>
        </authorList>
    </citation>
    <scope>NUCLEOTIDE SEQUENCE [LARGE SCALE GENOMIC DNA]</scope>
</reference>
<proteinExistence type="predicted"/>
<name>A0A426YA68_ENSVE</name>
<comment type="caution">
    <text evidence="2">The sequence shown here is derived from an EMBL/GenBank/DDBJ whole genome shotgun (WGS) entry which is preliminary data.</text>
</comment>
<evidence type="ECO:0000313" key="2">
    <source>
        <dbReference type="EMBL" id="RRT48580.1"/>
    </source>
</evidence>
<dbReference type="EMBL" id="AMZH03013864">
    <property type="protein sequence ID" value="RRT48580.1"/>
    <property type="molecule type" value="Genomic_DNA"/>
</dbReference>
<feature type="compositionally biased region" description="Basic and acidic residues" evidence="1">
    <location>
        <begin position="8"/>
        <end position="35"/>
    </location>
</feature>
<protein>
    <submittedName>
        <fullName evidence="2">Uncharacterized protein</fullName>
    </submittedName>
</protein>
<feature type="region of interest" description="Disordered" evidence="1">
    <location>
        <begin position="1"/>
        <end position="49"/>
    </location>
</feature>
<accession>A0A426YA68</accession>